<dbReference type="NCBIfam" id="NF009807">
    <property type="entry name" value="PRK13291.1"/>
    <property type="match status" value="1"/>
</dbReference>
<feature type="domain" description="DinB-like" evidence="1">
    <location>
        <begin position="31"/>
        <end position="167"/>
    </location>
</feature>
<dbReference type="RefSeq" id="WP_213526817.1">
    <property type="nucleotide sequence ID" value="NZ_BOVJ01000006.1"/>
</dbReference>
<keyword evidence="3" id="KW-1185">Reference proteome</keyword>
<dbReference type="Gene3D" id="1.20.120.450">
    <property type="entry name" value="dinb family like domain"/>
    <property type="match status" value="1"/>
</dbReference>
<keyword evidence="2" id="KW-0378">Hydrolase</keyword>
<dbReference type="InterPro" id="IPR024775">
    <property type="entry name" value="DinB-like"/>
</dbReference>
<organism evidence="2 3">
    <name type="scientific">Paenibacillus cisolokensis</name>
    <dbReference type="NCBI Taxonomy" id="1658519"/>
    <lineage>
        <taxon>Bacteria</taxon>
        <taxon>Bacillati</taxon>
        <taxon>Bacillota</taxon>
        <taxon>Bacilli</taxon>
        <taxon>Bacillales</taxon>
        <taxon>Paenibacillaceae</taxon>
        <taxon>Paenibacillus</taxon>
    </lineage>
</organism>
<dbReference type="GO" id="GO:0016787">
    <property type="term" value="F:hydrolase activity"/>
    <property type="evidence" value="ECO:0007669"/>
    <property type="project" value="UniProtKB-KW"/>
</dbReference>
<gene>
    <name evidence="2" type="ORF">PACILC2_01660</name>
</gene>
<sequence length="176" mass="20061">MGLDLNRLRYPIGPFTPPSGGDDVEPFIRGLEEAPARLRQAVDGLSEPQLDTPYREGGWTVKQVVHHLADASMNGFMRTKLALTEDTPVIKPFEEEGWALLPDAKEAEVGLSLAIHGALHDRWLVLLRSLRPEDFERSFRHPASGIWTLRKAIAFFDWHNRHHTAHITGLRERMNW</sequence>
<reference evidence="2 3" key="1">
    <citation type="submission" date="2021-04" db="EMBL/GenBank/DDBJ databases">
        <title>Draft genome sequence of Paenibacillus cisolokensis, LC2-13A.</title>
        <authorList>
            <person name="Uke A."/>
            <person name="Chhe C."/>
            <person name="Baramee S."/>
            <person name="Kosugi A."/>
        </authorList>
    </citation>
    <scope>NUCLEOTIDE SEQUENCE [LARGE SCALE GENOMIC DNA]</scope>
    <source>
        <strain evidence="2 3">LC2-13A</strain>
    </source>
</reference>
<dbReference type="EMBL" id="BOVJ01000006">
    <property type="protein sequence ID" value="GIQ61598.1"/>
    <property type="molecule type" value="Genomic_DNA"/>
</dbReference>
<evidence type="ECO:0000313" key="2">
    <source>
        <dbReference type="EMBL" id="GIQ61598.1"/>
    </source>
</evidence>
<evidence type="ECO:0000259" key="1">
    <source>
        <dbReference type="Pfam" id="PF12867"/>
    </source>
</evidence>
<comment type="caution">
    <text evidence="2">The sequence shown here is derived from an EMBL/GenBank/DDBJ whole genome shotgun (WGS) entry which is preliminary data.</text>
</comment>
<dbReference type="Proteomes" id="UP000680304">
    <property type="component" value="Unassembled WGS sequence"/>
</dbReference>
<evidence type="ECO:0000313" key="3">
    <source>
        <dbReference type="Proteomes" id="UP000680304"/>
    </source>
</evidence>
<dbReference type="Pfam" id="PF12867">
    <property type="entry name" value="DinB_2"/>
    <property type="match status" value="1"/>
</dbReference>
<name>A0ABQ4N0A2_9BACL</name>
<proteinExistence type="predicted"/>
<accession>A0ABQ4N0A2</accession>
<protein>
    <submittedName>
        <fullName evidence="2">Metal-dependent hydrolase</fullName>
    </submittedName>
</protein>
<dbReference type="InterPro" id="IPR034660">
    <property type="entry name" value="DinB/YfiT-like"/>
</dbReference>
<dbReference type="SUPFAM" id="SSF109854">
    <property type="entry name" value="DinB/YfiT-like putative metalloenzymes"/>
    <property type="match status" value="1"/>
</dbReference>